<dbReference type="AlphaFoldDB" id="A0A0P9LWE5"/>
<evidence type="ECO:0000313" key="3">
    <source>
        <dbReference type="Proteomes" id="UP000271468"/>
    </source>
</evidence>
<reference evidence="2 3" key="1">
    <citation type="submission" date="2018-08" db="EMBL/GenBank/DDBJ databases">
        <title>Recombination of ecologically and evolutionarily significant loci maintains genetic cohesion in the Pseudomonas syringae species complex.</title>
        <authorList>
            <person name="Dillon M."/>
            <person name="Thakur S."/>
            <person name="Almeida R.N.D."/>
            <person name="Weir B.S."/>
            <person name="Guttman D.S."/>
        </authorList>
    </citation>
    <scope>NUCLEOTIDE SEQUENCE [LARGE SCALE GENOMIC DNA]</scope>
    <source>
        <strain evidence="2 3">ICMP 12341</strain>
    </source>
</reference>
<evidence type="ECO:0000256" key="1">
    <source>
        <dbReference type="SAM" id="MobiDB-lite"/>
    </source>
</evidence>
<comment type="caution">
    <text evidence="2">The sequence shown here is derived from an EMBL/GenBank/DDBJ whole genome shotgun (WGS) entry which is preliminary data.</text>
</comment>
<dbReference type="RefSeq" id="WP_080378070.1">
    <property type="nucleotide sequence ID" value="NZ_LJPZ01000289.1"/>
</dbReference>
<accession>A0A0P9LWE5</accession>
<proteinExistence type="predicted"/>
<protein>
    <submittedName>
        <fullName evidence="2">Uncharacterized protein</fullName>
    </submittedName>
</protein>
<feature type="region of interest" description="Disordered" evidence="1">
    <location>
        <begin position="13"/>
        <end position="38"/>
    </location>
</feature>
<organism evidence="2 3">
    <name type="scientific">Pseudomonas syringae pv. coriandricola</name>
    <dbReference type="NCBI Taxonomy" id="264453"/>
    <lineage>
        <taxon>Bacteria</taxon>
        <taxon>Pseudomonadati</taxon>
        <taxon>Pseudomonadota</taxon>
        <taxon>Gammaproteobacteria</taxon>
        <taxon>Pseudomonadales</taxon>
        <taxon>Pseudomonadaceae</taxon>
        <taxon>Pseudomonas</taxon>
    </lineage>
</organism>
<name>A0A0P9LWE5_9PSED</name>
<evidence type="ECO:0000313" key="2">
    <source>
        <dbReference type="EMBL" id="RMN15097.1"/>
    </source>
</evidence>
<gene>
    <name evidence="2" type="ORF">ALQ65_102027</name>
</gene>
<sequence>MNIPPANAALIKPQSHVQNAAQRVPTIQPPETHPTPGRKEAFAKAFYTREDEPWLNIFYSYTDHTASEVKTEMRRTTKQEYIESTYGWSALEAEIQSCHFQKFRNELLDLRPDLAGASFSYTLGDDAELKIIDMNKKLGEHELKYLSDAINQKAEFKESARKQAKLIMTLVDHDTDTFNGQYKLDLTNFQGVIDLGSIAACKKNDPRDTWINQVRQHAERKEISLVDIRI</sequence>
<dbReference type="EMBL" id="RBOV01000027">
    <property type="protein sequence ID" value="RMN15097.1"/>
    <property type="molecule type" value="Genomic_DNA"/>
</dbReference>
<dbReference type="Proteomes" id="UP000271468">
    <property type="component" value="Unassembled WGS sequence"/>
</dbReference>